<gene>
    <name evidence="1" type="ORF">SAMN05421545_3957</name>
</gene>
<dbReference type="EMBL" id="FTNM01000011">
    <property type="protein sequence ID" value="SIR50397.1"/>
    <property type="molecule type" value="Genomic_DNA"/>
</dbReference>
<evidence type="ECO:0000313" key="2">
    <source>
        <dbReference type="Proteomes" id="UP000185924"/>
    </source>
</evidence>
<sequence length="200" mass="23543">MKTTTDIKQLFFDKDLRTGGFYELSIQVCPSVETLPIKVYTDYIWNLPFVYGPFDIDFNKIEIDINNFEHQGVMHLGQYIIPFKTFNIREEEPIETGFNWFDICFYTAAIEKVFGEQYQTWTESPKVPKPLEEFLLNTMKSLYRLHPFQLAIIDFEVSGQYYFNDLKGDFLNWTSSKFFVGKENIGLISEKNKNLVTVVD</sequence>
<accession>A0A1N7BGB9</accession>
<name>A0A1N7BGB9_9BACT</name>
<keyword evidence="2" id="KW-1185">Reference proteome</keyword>
<dbReference type="AlphaFoldDB" id="A0A1N7BGB9"/>
<evidence type="ECO:0000313" key="1">
    <source>
        <dbReference type="EMBL" id="SIR50397.1"/>
    </source>
</evidence>
<proteinExistence type="predicted"/>
<protein>
    <submittedName>
        <fullName evidence="1">Uncharacterized protein</fullName>
    </submittedName>
</protein>
<reference evidence="2" key="1">
    <citation type="submission" date="2017-01" db="EMBL/GenBank/DDBJ databases">
        <authorList>
            <person name="Varghese N."/>
            <person name="Submissions S."/>
        </authorList>
    </citation>
    <scope>NUCLEOTIDE SEQUENCE [LARGE SCALE GENOMIC DNA]</scope>
    <source>
        <strain evidence="2">DM9</strain>
    </source>
</reference>
<dbReference type="RefSeq" id="WP_076423340.1">
    <property type="nucleotide sequence ID" value="NZ_FTNM01000011.1"/>
</dbReference>
<dbReference type="OrthoDB" id="1434009at2"/>
<organism evidence="1 2">
    <name type="scientific">Pontibacter lucknowensis</name>
    <dbReference type="NCBI Taxonomy" id="1077936"/>
    <lineage>
        <taxon>Bacteria</taxon>
        <taxon>Pseudomonadati</taxon>
        <taxon>Bacteroidota</taxon>
        <taxon>Cytophagia</taxon>
        <taxon>Cytophagales</taxon>
        <taxon>Hymenobacteraceae</taxon>
        <taxon>Pontibacter</taxon>
    </lineage>
</organism>
<dbReference type="Proteomes" id="UP000185924">
    <property type="component" value="Unassembled WGS sequence"/>
</dbReference>